<organism evidence="2">
    <name type="scientific">Zea mays</name>
    <name type="common">Maize</name>
    <dbReference type="NCBI Taxonomy" id="4577"/>
    <lineage>
        <taxon>Eukaryota</taxon>
        <taxon>Viridiplantae</taxon>
        <taxon>Streptophyta</taxon>
        <taxon>Embryophyta</taxon>
        <taxon>Tracheophyta</taxon>
        <taxon>Spermatophyta</taxon>
        <taxon>Magnoliopsida</taxon>
        <taxon>Liliopsida</taxon>
        <taxon>Poales</taxon>
        <taxon>Poaceae</taxon>
        <taxon>PACMAD clade</taxon>
        <taxon>Panicoideae</taxon>
        <taxon>Andropogonodae</taxon>
        <taxon>Andropogoneae</taxon>
        <taxon>Tripsacinae</taxon>
        <taxon>Zea</taxon>
    </lineage>
</organism>
<reference evidence="2" key="1">
    <citation type="journal article" date="2009" name="Plant Mol. Biol.">
        <title>Insights into corn genes derived from large-scale cDNA sequencing.</title>
        <authorList>
            <person name="Alexandrov N.N."/>
            <person name="Brover V.V."/>
            <person name="Freidin S."/>
            <person name="Troukhan M.E."/>
            <person name="Tatarinova T.V."/>
            <person name="Zhang H."/>
            <person name="Swaller T.J."/>
            <person name="Lu Y.P."/>
            <person name="Bouck J."/>
            <person name="Flavell R.B."/>
            <person name="Feldmann K.A."/>
        </authorList>
    </citation>
    <scope>NUCLEOTIDE SEQUENCE</scope>
</reference>
<accession>B6SMQ2</accession>
<dbReference type="EMBL" id="EU954017">
    <property type="protein sequence ID" value="ACG26135.1"/>
    <property type="molecule type" value="mRNA"/>
</dbReference>
<sequence length="135" mass="15569">MTSSRTTRSGRRERQRSSCTRGTPSFTIPCRKFWFELLRLFGLHAFAPQHNDFLQEWWRIQSSKLDGLFQKGFNSLVVLGAWVLWKHRNRCVFQEGYSNLNIALSNARDEVLVWSLAGAKGLSFLQGFDPGIQDS</sequence>
<name>B6SMQ2_MAIZE</name>
<protein>
    <submittedName>
        <fullName evidence="2">Uncharacterized protein</fullName>
    </submittedName>
</protein>
<proteinExistence type="evidence at transcript level"/>
<evidence type="ECO:0000256" key="1">
    <source>
        <dbReference type="SAM" id="MobiDB-lite"/>
    </source>
</evidence>
<dbReference type="AlphaFoldDB" id="B6SMQ2"/>
<feature type="region of interest" description="Disordered" evidence="1">
    <location>
        <begin position="1"/>
        <end position="21"/>
    </location>
</feature>
<evidence type="ECO:0000313" key="2">
    <source>
        <dbReference type="EMBL" id="ACG26135.1"/>
    </source>
</evidence>